<protein>
    <submittedName>
        <fullName evidence="1">G13528 protein</fullName>
    </submittedName>
</protein>
<dbReference type="PANTHER" id="PTHR31362:SF0">
    <property type="entry name" value="EXOSTOSIN DOMAIN-CONTAINING PROTEIN-RELATED"/>
    <property type="match status" value="1"/>
</dbReference>
<reference evidence="1 2" key="1">
    <citation type="submission" date="2024-06" db="EMBL/GenBank/DDBJ databases">
        <authorList>
            <person name="Kraege A."/>
            <person name="Thomma B."/>
        </authorList>
    </citation>
    <scope>NUCLEOTIDE SEQUENCE [LARGE SCALE GENOMIC DNA]</scope>
</reference>
<dbReference type="PANTHER" id="PTHR31362">
    <property type="entry name" value="GLYCOSYLTRANSFERASE STELLO1-RELATED"/>
    <property type="match status" value="1"/>
</dbReference>
<evidence type="ECO:0000313" key="2">
    <source>
        <dbReference type="Proteomes" id="UP001497392"/>
    </source>
</evidence>
<comment type="caution">
    <text evidence="1">The sequence shown here is derived from an EMBL/GenBank/DDBJ whole genome shotgun (WGS) entry which is preliminary data.</text>
</comment>
<dbReference type="InterPro" id="IPR005049">
    <property type="entry name" value="STL-like"/>
</dbReference>
<dbReference type="Proteomes" id="UP001497392">
    <property type="component" value="Unassembled WGS sequence"/>
</dbReference>
<organism evidence="1 2">
    <name type="scientific">Coccomyxa viridis</name>
    <dbReference type="NCBI Taxonomy" id="1274662"/>
    <lineage>
        <taxon>Eukaryota</taxon>
        <taxon>Viridiplantae</taxon>
        <taxon>Chlorophyta</taxon>
        <taxon>core chlorophytes</taxon>
        <taxon>Trebouxiophyceae</taxon>
        <taxon>Trebouxiophyceae incertae sedis</taxon>
        <taxon>Coccomyxaceae</taxon>
        <taxon>Coccomyxa</taxon>
    </lineage>
</organism>
<name>A0ABP1GHB5_9CHLO</name>
<evidence type="ECO:0000313" key="1">
    <source>
        <dbReference type="EMBL" id="CAL5230073.1"/>
    </source>
</evidence>
<sequence>MLLAFLCCSAEGAEGPVNHKRWIIVTTINQPTESVRILANMTGWKLLVVADRKTPADWELAGAEFVSVDEQLGLRYQLKDRIGYDTYARKNMGYLRAIQLGAEEIYETDDDNEIVSGQLPNLDRGYYVYNGSGRTVVNPYAYFGYPSIWPRGYPLDQIRPEMSAEAFSRVGAKPQILQGLADKDPDVDAIFRLTQPMGIEFDKLSPAVVLPEGLMCPFNSQNTLFGRDALWAMLIPVTTSFRVCDIWRGYWAQRLLWETEGNLAFTAPTVYQFRNPHTLMKDFLDEDDLYKRAGDLVQFLIDWKPSAGADLPIMMKELAQAMFEADFWGEGDVGLMSAWVADLQAVGYKFPSVRTQVQPLTVLPANLQMPTPEHWNRYSDVVLVIMYNVAFPGWLEVHKQIRAVYKPLFRQIVYTGFHRQEGFPEEDTWVSCDGGHHGFYMYQCFSNVMQEIEVPASGGYLIIGDDVVLSHCLIKDFNKSMVWYQQDLMPFHEDMLAETEAREGKGAQFWHWHVRGLEHLNQYLTKVMKLGNHLGKKLGKKLDGDPRKASFGGVMSDTFYVPAKGRMTFALGAAAFEDSGLSHEIVVPNLLGMVTDEDGRVDKFKAEYMLEAGTREYEVEHMEEFLRPSGIKDGAFMLHPLKISNKNASAHFWEWYTQQYSC</sequence>
<proteinExistence type="predicted"/>
<accession>A0ABP1GHB5</accession>
<dbReference type="EMBL" id="CAXHTA020000021">
    <property type="protein sequence ID" value="CAL5230073.1"/>
    <property type="molecule type" value="Genomic_DNA"/>
</dbReference>
<keyword evidence="2" id="KW-1185">Reference proteome</keyword>
<gene>
    <name evidence="1" type="primary">g13528</name>
    <name evidence="1" type="ORF">VP750_LOCUS11979</name>
</gene>
<dbReference type="Pfam" id="PF03385">
    <property type="entry name" value="STELLO"/>
    <property type="match status" value="1"/>
</dbReference>